<feature type="transmembrane region" description="Helical" evidence="1">
    <location>
        <begin position="60"/>
        <end position="80"/>
    </location>
</feature>
<feature type="transmembrane region" description="Helical" evidence="1">
    <location>
        <begin position="30"/>
        <end position="48"/>
    </location>
</feature>
<evidence type="ECO:0008006" key="4">
    <source>
        <dbReference type="Google" id="ProtNLM"/>
    </source>
</evidence>
<name>A0ABU9LIR7_9BACL</name>
<dbReference type="Proteomes" id="UP001398420">
    <property type="component" value="Unassembled WGS sequence"/>
</dbReference>
<keyword evidence="1" id="KW-1133">Transmembrane helix</keyword>
<evidence type="ECO:0000313" key="2">
    <source>
        <dbReference type="EMBL" id="MEL5986829.1"/>
    </source>
</evidence>
<keyword evidence="1" id="KW-0812">Transmembrane</keyword>
<gene>
    <name evidence="2" type="ORF">AAF454_00170</name>
</gene>
<keyword evidence="1" id="KW-0472">Membrane</keyword>
<feature type="transmembrane region" description="Helical" evidence="1">
    <location>
        <begin position="5"/>
        <end position="24"/>
    </location>
</feature>
<evidence type="ECO:0000256" key="1">
    <source>
        <dbReference type="SAM" id="Phobius"/>
    </source>
</evidence>
<feature type="transmembrane region" description="Helical" evidence="1">
    <location>
        <begin position="100"/>
        <end position="123"/>
    </location>
</feature>
<keyword evidence="3" id="KW-1185">Reference proteome</keyword>
<protein>
    <recommendedName>
        <fullName evidence="4">Group-specific protein</fullName>
    </recommendedName>
</protein>
<reference evidence="2 3" key="1">
    <citation type="submission" date="2024-04" db="EMBL/GenBank/DDBJ databases">
        <authorList>
            <person name="Wu Y.S."/>
            <person name="Zhang L."/>
        </authorList>
    </citation>
    <scope>NUCLEOTIDE SEQUENCE [LARGE SCALE GENOMIC DNA]</scope>
    <source>
        <strain evidence="2 3">KG-01</strain>
    </source>
</reference>
<sequence length="141" mass="16391">MNKKIAVFLIIELFLIACLVLSIFTELHFLILLIFILSPATLIIMLLVSDHKRGNKGSRITFFIIVFSFYLQMNLLAIIDDSYTWRGPFKLPEYEELDEVLFPLIILVGVSLLVAFIAIYELIAMYERNNKKRSVNEMNEK</sequence>
<evidence type="ECO:0000313" key="3">
    <source>
        <dbReference type="Proteomes" id="UP001398420"/>
    </source>
</evidence>
<dbReference type="RefSeq" id="WP_342302544.1">
    <property type="nucleotide sequence ID" value="NZ_JBCEWA010000001.1"/>
</dbReference>
<proteinExistence type="predicted"/>
<accession>A0ABU9LIR7</accession>
<dbReference type="EMBL" id="JBCEWA010000001">
    <property type="protein sequence ID" value="MEL5986829.1"/>
    <property type="molecule type" value="Genomic_DNA"/>
</dbReference>
<comment type="caution">
    <text evidence="2">The sequence shown here is derived from an EMBL/GenBank/DDBJ whole genome shotgun (WGS) entry which is preliminary data.</text>
</comment>
<organism evidence="2 3">
    <name type="scientific">Kurthia gibsonii</name>
    <dbReference type="NCBI Taxonomy" id="33946"/>
    <lineage>
        <taxon>Bacteria</taxon>
        <taxon>Bacillati</taxon>
        <taxon>Bacillota</taxon>
        <taxon>Bacilli</taxon>
        <taxon>Bacillales</taxon>
        <taxon>Caryophanaceae</taxon>
        <taxon>Kurthia</taxon>
    </lineage>
</organism>